<evidence type="ECO:0000313" key="1">
    <source>
        <dbReference type="EMBL" id="HIT42433.1"/>
    </source>
</evidence>
<accession>A0A9D1KFB9</accession>
<proteinExistence type="predicted"/>
<dbReference type="Proteomes" id="UP000886860">
    <property type="component" value="Unassembled WGS sequence"/>
</dbReference>
<dbReference type="AlphaFoldDB" id="A0A9D1KFB9"/>
<protein>
    <submittedName>
        <fullName evidence="1">Uncharacterized protein</fullName>
    </submittedName>
</protein>
<gene>
    <name evidence="1" type="ORF">IAB60_10155</name>
</gene>
<comment type="caution">
    <text evidence="1">The sequence shown here is derived from an EMBL/GenBank/DDBJ whole genome shotgun (WGS) entry which is preliminary data.</text>
</comment>
<reference evidence="1" key="2">
    <citation type="journal article" date="2021" name="PeerJ">
        <title>Extensive microbial diversity within the chicken gut microbiome revealed by metagenomics and culture.</title>
        <authorList>
            <person name="Gilroy R."/>
            <person name="Ravi A."/>
            <person name="Getino M."/>
            <person name="Pursley I."/>
            <person name="Horton D.L."/>
            <person name="Alikhan N.F."/>
            <person name="Baker D."/>
            <person name="Gharbi K."/>
            <person name="Hall N."/>
            <person name="Watson M."/>
            <person name="Adriaenssens E.M."/>
            <person name="Foster-Nyarko E."/>
            <person name="Jarju S."/>
            <person name="Secka A."/>
            <person name="Antonio M."/>
            <person name="Oren A."/>
            <person name="Chaudhuri R.R."/>
            <person name="La Ragione R."/>
            <person name="Hildebrand F."/>
            <person name="Pallen M.J."/>
        </authorList>
    </citation>
    <scope>NUCLEOTIDE SEQUENCE</scope>
    <source>
        <strain evidence="1">CHK123-3438</strain>
    </source>
</reference>
<sequence>MGFDFKEMLLQDCEKVFLNPEEFGSWHMVDGRKMVIQVDDSEVTERSKKQVERTEGVYKRQFLFYVLQKDFGPLPAVGRAINIDGTVYKILESNSEGGIYSILVGRDKS</sequence>
<organism evidence="1 2">
    <name type="scientific">Candidatus Caccovicinus merdipullorum</name>
    <dbReference type="NCBI Taxonomy" id="2840724"/>
    <lineage>
        <taxon>Bacteria</taxon>
        <taxon>Bacillati</taxon>
        <taxon>Bacillota</taxon>
        <taxon>Clostridia</taxon>
        <taxon>Eubacteriales</taxon>
        <taxon>Candidatus Caccovicinus</taxon>
    </lineage>
</organism>
<name>A0A9D1KFB9_9FIRM</name>
<dbReference type="EMBL" id="DVKS01000173">
    <property type="protein sequence ID" value="HIT42433.1"/>
    <property type="molecule type" value="Genomic_DNA"/>
</dbReference>
<evidence type="ECO:0000313" key="2">
    <source>
        <dbReference type="Proteomes" id="UP000886860"/>
    </source>
</evidence>
<reference evidence="1" key="1">
    <citation type="submission" date="2020-10" db="EMBL/GenBank/DDBJ databases">
        <authorList>
            <person name="Gilroy R."/>
        </authorList>
    </citation>
    <scope>NUCLEOTIDE SEQUENCE</scope>
    <source>
        <strain evidence="1">CHK123-3438</strain>
    </source>
</reference>